<accession>A0A2U1K3H7</accession>
<sequence length="198" mass="22706">MGGYGSGLYGSGAAKGKTAVEHCRSIDIRKLQRENMLLAGAALTLTWSNEKGEETGSISLIVKKDYIILAYKVNDEPIRTNVYLDSTKTGYGLRKWFLCPACNKRAAILYLKGKYFACRSCHELNYRSSQLSGDMGYYHDQLRKLCKRLGAEYDPTAFYPPDKPKGMHWKTYEKIAQRYMYCVTQRERLWLEGARRLL</sequence>
<dbReference type="OrthoDB" id="5951715at2"/>
<gene>
    <name evidence="1" type="ORF">DCC39_07520</name>
</gene>
<keyword evidence="2" id="KW-1185">Reference proteome</keyword>
<protein>
    <submittedName>
        <fullName evidence="1">Uncharacterized protein</fullName>
    </submittedName>
</protein>
<evidence type="ECO:0000313" key="1">
    <source>
        <dbReference type="EMBL" id="PWA12090.1"/>
    </source>
</evidence>
<reference evidence="1 2" key="1">
    <citation type="submission" date="2018-04" db="EMBL/GenBank/DDBJ databases">
        <title>Camelliibacillus theae gen. nov., sp. nov., isolated from Pu'er tea.</title>
        <authorList>
            <person name="Niu L."/>
        </authorList>
    </citation>
    <scope>NUCLEOTIDE SEQUENCE [LARGE SCALE GENOMIC DNA]</scope>
    <source>
        <strain evidence="1 2">T8</strain>
    </source>
</reference>
<name>A0A2U1K3H7_9BACI</name>
<dbReference type="Proteomes" id="UP000245998">
    <property type="component" value="Unassembled WGS sequence"/>
</dbReference>
<dbReference type="RefSeq" id="WP_116554283.1">
    <property type="nucleotide sequence ID" value="NZ_QCZG01000012.1"/>
</dbReference>
<dbReference type="EMBL" id="QCZG01000012">
    <property type="protein sequence ID" value="PWA12090.1"/>
    <property type="molecule type" value="Genomic_DNA"/>
</dbReference>
<evidence type="ECO:0000313" key="2">
    <source>
        <dbReference type="Proteomes" id="UP000245998"/>
    </source>
</evidence>
<dbReference type="AlphaFoldDB" id="A0A2U1K3H7"/>
<organism evidence="1 2">
    <name type="scientific">Pueribacillus theae</name>
    <dbReference type="NCBI Taxonomy" id="2171751"/>
    <lineage>
        <taxon>Bacteria</taxon>
        <taxon>Bacillati</taxon>
        <taxon>Bacillota</taxon>
        <taxon>Bacilli</taxon>
        <taxon>Bacillales</taxon>
        <taxon>Bacillaceae</taxon>
        <taxon>Pueribacillus</taxon>
    </lineage>
</organism>
<comment type="caution">
    <text evidence="1">The sequence shown here is derived from an EMBL/GenBank/DDBJ whole genome shotgun (WGS) entry which is preliminary data.</text>
</comment>
<proteinExistence type="predicted"/>